<evidence type="ECO:0000313" key="12">
    <source>
        <dbReference type="EMBL" id="SFP23787.1"/>
    </source>
</evidence>
<dbReference type="Pfam" id="PF00483">
    <property type="entry name" value="NTP_transferase"/>
    <property type="match status" value="1"/>
</dbReference>
<keyword evidence="7 9" id="KW-0320">Glycogen biosynthesis</keyword>
<dbReference type="PANTHER" id="PTHR43523:SF2">
    <property type="entry name" value="GLUCOSE-1-PHOSPHATE ADENYLYLTRANSFERASE"/>
    <property type="match status" value="1"/>
</dbReference>
<keyword evidence="13" id="KW-1185">Reference proteome</keyword>
<gene>
    <name evidence="9" type="primary">glgC</name>
    <name evidence="12" type="ORF">SAMN02910344_00827</name>
</gene>
<dbReference type="PROSITE" id="PS00809">
    <property type="entry name" value="ADP_GLC_PYROPHOSPH_2"/>
    <property type="match status" value="1"/>
</dbReference>
<keyword evidence="3 9" id="KW-0808">Transferase</keyword>
<dbReference type="GO" id="GO:0005978">
    <property type="term" value="P:glycogen biosynthetic process"/>
    <property type="evidence" value="ECO:0007669"/>
    <property type="project" value="UniProtKB-UniRule"/>
</dbReference>
<keyword evidence="5 9" id="KW-0547">Nucleotide-binding</keyword>
<dbReference type="InterPro" id="IPR029044">
    <property type="entry name" value="Nucleotide-diphossugar_trans"/>
</dbReference>
<feature type="domain" description="Glucose-1-phosphate adenylyltransferase/Bifunctional protein GlmU-like C-terminal hexapeptide" evidence="11">
    <location>
        <begin position="308"/>
        <end position="411"/>
    </location>
</feature>
<dbReference type="UniPathway" id="UPA00164"/>
<keyword evidence="6 9" id="KW-0067">ATP-binding</keyword>
<keyword evidence="8 9" id="KW-0119">Carbohydrate metabolism</keyword>
<dbReference type="GO" id="GO:0005524">
    <property type="term" value="F:ATP binding"/>
    <property type="evidence" value="ECO:0007669"/>
    <property type="project" value="UniProtKB-KW"/>
</dbReference>
<evidence type="ECO:0000256" key="2">
    <source>
        <dbReference type="ARBA" id="ARBA00022600"/>
    </source>
</evidence>
<dbReference type="Pfam" id="PF24894">
    <property type="entry name" value="Hexapep_GlmU"/>
    <property type="match status" value="1"/>
</dbReference>
<keyword evidence="4 9" id="KW-0548">Nucleotidyltransferase</keyword>
<evidence type="ECO:0000256" key="5">
    <source>
        <dbReference type="ARBA" id="ARBA00022741"/>
    </source>
</evidence>
<feature type="binding site" evidence="9">
    <location>
        <position position="206"/>
    </location>
    <ligand>
        <name>alpha-D-glucose 1-phosphate</name>
        <dbReference type="ChEBI" id="CHEBI:58601"/>
    </ligand>
</feature>
<dbReference type="EC" id="2.7.7.27" evidence="9"/>
<dbReference type="OrthoDB" id="9801810at2"/>
<dbReference type="InterPro" id="IPR011004">
    <property type="entry name" value="Trimer_LpxA-like_sf"/>
</dbReference>
<dbReference type="InterPro" id="IPR056818">
    <property type="entry name" value="GlmU/GlgC-like_hexapep"/>
</dbReference>
<evidence type="ECO:0000256" key="1">
    <source>
        <dbReference type="ARBA" id="ARBA00010443"/>
    </source>
</evidence>
<evidence type="ECO:0000256" key="7">
    <source>
        <dbReference type="ARBA" id="ARBA00023056"/>
    </source>
</evidence>
<dbReference type="InterPro" id="IPR005835">
    <property type="entry name" value="NTP_transferase_dom"/>
</dbReference>
<comment type="similarity">
    <text evidence="1 9">Belongs to the bacterial/plant glucose-1-phosphate adenylyltransferase family.</text>
</comment>
<reference evidence="12 13" key="1">
    <citation type="submission" date="2016-10" db="EMBL/GenBank/DDBJ databases">
        <authorList>
            <person name="Varghese N."/>
            <person name="Submissions S."/>
        </authorList>
    </citation>
    <scope>NUCLEOTIDE SEQUENCE [LARGE SCALE GENOMIC DNA]</scope>
    <source>
        <strain evidence="12 13">DSM 1361</strain>
    </source>
</reference>
<dbReference type="PANTHER" id="PTHR43523">
    <property type="entry name" value="GLUCOSE-1-PHOSPHATE ADENYLYLTRANSFERASE-RELATED"/>
    <property type="match status" value="1"/>
</dbReference>
<comment type="catalytic activity">
    <reaction evidence="9">
        <text>alpha-D-glucose 1-phosphate + ATP + H(+) = ADP-alpha-D-glucose + diphosphate</text>
        <dbReference type="Rhea" id="RHEA:12120"/>
        <dbReference type="ChEBI" id="CHEBI:15378"/>
        <dbReference type="ChEBI" id="CHEBI:30616"/>
        <dbReference type="ChEBI" id="CHEBI:33019"/>
        <dbReference type="ChEBI" id="CHEBI:57498"/>
        <dbReference type="ChEBI" id="CHEBI:58601"/>
        <dbReference type="EC" id="2.7.7.27"/>
    </reaction>
</comment>
<dbReference type="Gene3D" id="2.160.10.10">
    <property type="entry name" value="Hexapeptide repeat proteins"/>
    <property type="match status" value="1"/>
</dbReference>
<evidence type="ECO:0000256" key="3">
    <source>
        <dbReference type="ARBA" id="ARBA00022679"/>
    </source>
</evidence>
<dbReference type="SUPFAM" id="SSF51161">
    <property type="entry name" value="Trimeric LpxA-like enzymes"/>
    <property type="match status" value="1"/>
</dbReference>
<dbReference type="NCBIfam" id="TIGR02091">
    <property type="entry name" value="glgC"/>
    <property type="match status" value="1"/>
</dbReference>
<dbReference type="InterPro" id="IPR005836">
    <property type="entry name" value="ADP_Glu_pyroP_CS"/>
</dbReference>
<dbReference type="RefSeq" id="WP_037318820.1">
    <property type="nucleotide sequence ID" value="NZ_FOXF01000010.1"/>
</dbReference>
<dbReference type="Proteomes" id="UP000243745">
    <property type="component" value="Unassembled WGS sequence"/>
</dbReference>
<evidence type="ECO:0000256" key="4">
    <source>
        <dbReference type="ARBA" id="ARBA00022695"/>
    </source>
</evidence>
<feature type="binding site" evidence="9">
    <location>
        <position position="108"/>
    </location>
    <ligand>
        <name>alpha-D-glucose 1-phosphate</name>
        <dbReference type="ChEBI" id="CHEBI:58601"/>
    </ligand>
</feature>
<dbReference type="CDD" id="cd04651">
    <property type="entry name" value="LbH_G1P_AT_C"/>
    <property type="match status" value="1"/>
</dbReference>
<comment type="subunit">
    <text evidence="9">Homotetramer.</text>
</comment>
<dbReference type="InterPro" id="IPR023049">
    <property type="entry name" value="GlgC_bac"/>
</dbReference>
<feature type="domain" description="Nucleotidyl transferase" evidence="10">
    <location>
        <begin position="16"/>
        <end position="285"/>
    </location>
</feature>
<dbReference type="InterPro" id="IPR011831">
    <property type="entry name" value="ADP-Glc_PPase"/>
</dbReference>
<evidence type="ECO:0000256" key="8">
    <source>
        <dbReference type="ARBA" id="ARBA00023277"/>
    </source>
</evidence>
<dbReference type="HAMAP" id="MF_00624">
    <property type="entry name" value="GlgC"/>
    <property type="match status" value="1"/>
</dbReference>
<dbReference type="NCBIfam" id="NF002023">
    <property type="entry name" value="PRK00844.1"/>
    <property type="match status" value="1"/>
</dbReference>
<accession>A0A662ZG28</accession>
<feature type="site" description="Could play a key role in the communication between the regulatory and the substrate sites" evidence="9">
    <location>
        <position position="107"/>
    </location>
</feature>
<proteinExistence type="inferred from homology"/>
<dbReference type="SUPFAM" id="SSF53448">
    <property type="entry name" value="Nucleotide-diphospho-sugar transferases"/>
    <property type="match status" value="1"/>
</dbReference>
<feature type="binding site" evidence="9">
    <location>
        <begin position="188"/>
        <end position="189"/>
    </location>
    <ligand>
        <name>alpha-D-glucose 1-phosphate</name>
        <dbReference type="ChEBI" id="CHEBI:58601"/>
    </ligand>
</feature>
<organism evidence="12 13">
    <name type="scientific">Ruminobacter amylophilus</name>
    <dbReference type="NCBI Taxonomy" id="867"/>
    <lineage>
        <taxon>Bacteria</taxon>
        <taxon>Pseudomonadati</taxon>
        <taxon>Pseudomonadota</taxon>
        <taxon>Gammaproteobacteria</taxon>
        <taxon>Aeromonadales</taxon>
        <taxon>Succinivibrionaceae</taxon>
        <taxon>Ruminobacter</taxon>
    </lineage>
</organism>
<evidence type="ECO:0000259" key="11">
    <source>
        <dbReference type="Pfam" id="PF24894"/>
    </source>
</evidence>
<dbReference type="Gene3D" id="3.90.550.10">
    <property type="entry name" value="Spore Coat Polysaccharide Biosynthesis Protein SpsA, Chain A"/>
    <property type="match status" value="1"/>
</dbReference>
<dbReference type="PROSITE" id="PS00810">
    <property type="entry name" value="ADP_GLC_PYROPHOSPH_3"/>
    <property type="match status" value="1"/>
</dbReference>
<dbReference type="GO" id="GO:0008878">
    <property type="term" value="F:glucose-1-phosphate adenylyltransferase activity"/>
    <property type="evidence" value="ECO:0007669"/>
    <property type="project" value="UniProtKB-UniRule"/>
</dbReference>
<name>A0A662ZG28_9GAMM</name>
<evidence type="ECO:0000256" key="9">
    <source>
        <dbReference type="HAMAP-Rule" id="MF_00624"/>
    </source>
</evidence>
<feature type="binding site" evidence="9">
    <location>
        <position position="173"/>
    </location>
    <ligand>
        <name>alpha-D-glucose 1-phosphate</name>
        <dbReference type="ChEBI" id="CHEBI:58601"/>
    </ligand>
</feature>
<evidence type="ECO:0000259" key="10">
    <source>
        <dbReference type="Pfam" id="PF00483"/>
    </source>
</evidence>
<dbReference type="AlphaFoldDB" id="A0A662ZG28"/>
<keyword evidence="2 9" id="KW-0321">Glycogen metabolism</keyword>
<protein>
    <recommendedName>
        <fullName evidence="9">Glucose-1-phosphate adenylyltransferase</fullName>
        <ecNumber evidence="9">2.7.7.27</ecNumber>
    </recommendedName>
    <alternativeName>
        <fullName evidence="9">ADP-glucose pyrophosphorylase</fullName>
        <shortName evidence="9">ADPGlc PPase</shortName>
    </alternativeName>
    <alternativeName>
        <fullName evidence="9">ADP-glucose synthase</fullName>
    </alternativeName>
</protein>
<dbReference type="CDD" id="cd02508">
    <property type="entry name" value="ADP_Glucose_PP"/>
    <property type="match status" value="1"/>
</dbReference>
<dbReference type="NCBIfam" id="NF001947">
    <property type="entry name" value="PRK00725.1"/>
    <property type="match status" value="1"/>
</dbReference>
<comment type="function">
    <text evidence="9">Involved in the biosynthesis of ADP-glucose, a building block required for the elongation reactions to produce glycogen. Catalyzes the reaction between ATP and alpha-D-glucose 1-phosphate (G1P) to produce pyrophosphate and ADP-Glc.</text>
</comment>
<feature type="site" description="Could play a key role in the communication between the regulatory and the substrate sites" evidence="9">
    <location>
        <position position="68"/>
    </location>
</feature>
<evidence type="ECO:0000256" key="6">
    <source>
        <dbReference type="ARBA" id="ARBA00022840"/>
    </source>
</evidence>
<evidence type="ECO:0000313" key="13">
    <source>
        <dbReference type="Proteomes" id="UP000243745"/>
    </source>
</evidence>
<comment type="pathway">
    <text evidence="9">Glycan biosynthesis; glycogen biosynthesis.</text>
</comment>
<sequence length="438" mass="49905">MAESLSARQASKKTMAIILAGGRGSRLHQMTDTRAKPAVYFGGKFRIIDFALSNCINSGIRKIGVVTQYKSHSLLRHLQAGWSFLRNQFNEFLDLLPAQQRIDEVHWYRGTADAVYQNIDIIKDHRPQYILILAGDHVYKMDYAKIVLDHLQHGGPLTVACVPIPKEQASSYGIMTVNDDGLITSFDEKPKNPRTMPNNDKMCLASMGIYVFDAKFLYDVLYEDEQTEDSSHDFGMDIIPRLVSQGKAHAHDFSISCVCNRAKNQIYWRDVGTVDSFWAANMDLASVTPDLDIYDQDWPIWTYQMQLPSAKYVQDLNGASTILRNSVIAAGVIISGSSICSSVLFYNVRVHSFTFINEVVAFPDCVIHRGCRITRVILDRGCELPRNLVVGENKEEDERRFYRSEGGVTLITRRMLADLRKKEPWLFENFEEYCHYNN</sequence>
<dbReference type="EMBL" id="FOXF01000010">
    <property type="protein sequence ID" value="SFP23787.1"/>
    <property type="molecule type" value="Genomic_DNA"/>
</dbReference>